<evidence type="ECO:0000313" key="3">
    <source>
        <dbReference type="Proteomes" id="UP001209318"/>
    </source>
</evidence>
<comment type="caution">
    <text evidence="2">The sequence shown here is derived from an EMBL/GenBank/DDBJ whole genome shotgun (WGS) entry which is preliminary data.</text>
</comment>
<protein>
    <submittedName>
        <fullName evidence="2">Uncharacterized protein</fullName>
    </submittedName>
</protein>
<proteinExistence type="predicted"/>
<reference evidence="2" key="1">
    <citation type="submission" date="2022-10" db="EMBL/GenBank/DDBJ databases">
        <title>Description of Fervidibacillus gen. nov. in the family Fervidibacillaceae fam. nov. with two species, Fervidibacillus albus sp. nov., and Fervidibacillus halotolerans sp. nov., isolated from tidal flat sediments.</title>
        <authorList>
            <person name="Kwon K.K."/>
            <person name="Yang S.-H."/>
        </authorList>
    </citation>
    <scope>NUCLEOTIDE SEQUENCE</scope>
    <source>
        <strain evidence="2">JCM 19140</strain>
    </source>
</reference>
<organism evidence="2 3">
    <name type="scientific">Perspicuibacillus lycopersici</name>
    <dbReference type="NCBI Taxonomy" id="1325689"/>
    <lineage>
        <taxon>Bacteria</taxon>
        <taxon>Bacillati</taxon>
        <taxon>Bacillota</taxon>
        <taxon>Bacilli</taxon>
        <taxon>Bacillales</taxon>
        <taxon>Bacillaceae</taxon>
        <taxon>Perspicuibacillus</taxon>
    </lineage>
</organism>
<sequence>MKNMSKLVDNCWKGLTLQHVSEKKIIVPYTIFTVLALVFELFLLGLVIYSIVLFQLFNYQADFLFYVAIAILLLLFCLTVPILLAVMKSLADKKVDKIEASQ</sequence>
<keyword evidence="3" id="KW-1185">Reference proteome</keyword>
<accession>A0AAE3IR31</accession>
<dbReference type="Proteomes" id="UP001209318">
    <property type="component" value="Unassembled WGS sequence"/>
</dbReference>
<dbReference type="RefSeq" id="WP_263072231.1">
    <property type="nucleotide sequence ID" value="NZ_JAOUSF010000002.1"/>
</dbReference>
<dbReference type="EMBL" id="JAOUSF010000002">
    <property type="protein sequence ID" value="MCU9613025.1"/>
    <property type="molecule type" value="Genomic_DNA"/>
</dbReference>
<keyword evidence="1" id="KW-0472">Membrane</keyword>
<keyword evidence="1" id="KW-0812">Transmembrane</keyword>
<evidence type="ECO:0000256" key="1">
    <source>
        <dbReference type="SAM" id="Phobius"/>
    </source>
</evidence>
<name>A0AAE3IR31_9BACI</name>
<gene>
    <name evidence="2" type="ORF">OEV98_05610</name>
</gene>
<feature type="transmembrane region" description="Helical" evidence="1">
    <location>
        <begin position="31"/>
        <end position="57"/>
    </location>
</feature>
<keyword evidence="1" id="KW-1133">Transmembrane helix</keyword>
<feature type="transmembrane region" description="Helical" evidence="1">
    <location>
        <begin position="63"/>
        <end position="87"/>
    </location>
</feature>
<evidence type="ECO:0000313" key="2">
    <source>
        <dbReference type="EMBL" id="MCU9613025.1"/>
    </source>
</evidence>
<dbReference type="AlphaFoldDB" id="A0AAE3IR31"/>